<dbReference type="AlphaFoldDB" id="A0A8H4W0K4"/>
<protein>
    <submittedName>
        <fullName evidence="1">Uncharacterized protein</fullName>
    </submittedName>
</protein>
<dbReference type="EMBL" id="JAAMPI010001115">
    <property type="protein sequence ID" value="KAF4626639.1"/>
    <property type="molecule type" value="Genomic_DNA"/>
</dbReference>
<proteinExistence type="predicted"/>
<evidence type="ECO:0000313" key="1">
    <source>
        <dbReference type="EMBL" id="KAF4626639.1"/>
    </source>
</evidence>
<accession>A0A8H4W0K4</accession>
<organism evidence="1 2">
    <name type="scientific">Cudoniella acicularis</name>
    <dbReference type="NCBI Taxonomy" id="354080"/>
    <lineage>
        <taxon>Eukaryota</taxon>
        <taxon>Fungi</taxon>
        <taxon>Dikarya</taxon>
        <taxon>Ascomycota</taxon>
        <taxon>Pezizomycotina</taxon>
        <taxon>Leotiomycetes</taxon>
        <taxon>Helotiales</taxon>
        <taxon>Tricladiaceae</taxon>
        <taxon>Cudoniella</taxon>
    </lineage>
</organism>
<comment type="caution">
    <text evidence="1">The sequence shown here is derived from an EMBL/GenBank/DDBJ whole genome shotgun (WGS) entry which is preliminary data.</text>
</comment>
<reference evidence="1 2" key="1">
    <citation type="submission" date="2020-03" db="EMBL/GenBank/DDBJ databases">
        <title>Draft Genome Sequence of Cudoniella acicularis.</title>
        <authorList>
            <person name="Buettner E."/>
            <person name="Kellner H."/>
        </authorList>
    </citation>
    <scope>NUCLEOTIDE SEQUENCE [LARGE SCALE GENOMIC DNA]</scope>
    <source>
        <strain evidence="1 2">DSM 108380</strain>
    </source>
</reference>
<dbReference type="Proteomes" id="UP000566819">
    <property type="component" value="Unassembled WGS sequence"/>
</dbReference>
<evidence type="ECO:0000313" key="2">
    <source>
        <dbReference type="Proteomes" id="UP000566819"/>
    </source>
</evidence>
<gene>
    <name evidence="1" type="ORF">G7Y89_g11517</name>
</gene>
<keyword evidence="2" id="KW-1185">Reference proteome</keyword>
<name>A0A8H4W0K4_9HELO</name>
<sequence length="111" mass="12449">MGFLRHLELRHTGSPMRPQNSDSSAPSFIAIKFSLLNWGLRQNGPTVHFDSVYSCNQSNLPRLYHTVLVRERQSEFRKRPSGTDSAGLLVQIYEAKGGDGARNCFQSHATT</sequence>